<dbReference type="Proteomes" id="UP000799440">
    <property type="component" value="Unassembled WGS sequence"/>
</dbReference>
<name>A0A6A6VHC2_9PLEO</name>
<organism evidence="1 2">
    <name type="scientific">Sporormia fimetaria CBS 119925</name>
    <dbReference type="NCBI Taxonomy" id="1340428"/>
    <lineage>
        <taxon>Eukaryota</taxon>
        <taxon>Fungi</taxon>
        <taxon>Dikarya</taxon>
        <taxon>Ascomycota</taxon>
        <taxon>Pezizomycotina</taxon>
        <taxon>Dothideomycetes</taxon>
        <taxon>Pleosporomycetidae</taxon>
        <taxon>Pleosporales</taxon>
        <taxon>Sporormiaceae</taxon>
        <taxon>Sporormia</taxon>
    </lineage>
</organism>
<dbReference type="EMBL" id="MU006567">
    <property type="protein sequence ID" value="KAF2748980.1"/>
    <property type="molecule type" value="Genomic_DNA"/>
</dbReference>
<feature type="non-terminal residue" evidence="1">
    <location>
        <position position="82"/>
    </location>
</feature>
<accession>A0A6A6VHC2</accession>
<dbReference type="AlphaFoldDB" id="A0A6A6VHC2"/>
<reference evidence="1" key="1">
    <citation type="journal article" date="2020" name="Stud. Mycol.">
        <title>101 Dothideomycetes genomes: a test case for predicting lifestyles and emergence of pathogens.</title>
        <authorList>
            <person name="Haridas S."/>
            <person name="Albert R."/>
            <person name="Binder M."/>
            <person name="Bloem J."/>
            <person name="Labutti K."/>
            <person name="Salamov A."/>
            <person name="Andreopoulos B."/>
            <person name="Baker S."/>
            <person name="Barry K."/>
            <person name="Bills G."/>
            <person name="Bluhm B."/>
            <person name="Cannon C."/>
            <person name="Castanera R."/>
            <person name="Culley D."/>
            <person name="Daum C."/>
            <person name="Ezra D."/>
            <person name="Gonzalez J."/>
            <person name="Henrissat B."/>
            <person name="Kuo A."/>
            <person name="Liang C."/>
            <person name="Lipzen A."/>
            <person name="Lutzoni F."/>
            <person name="Magnuson J."/>
            <person name="Mondo S."/>
            <person name="Nolan M."/>
            <person name="Ohm R."/>
            <person name="Pangilinan J."/>
            <person name="Park H.-J."/>
            <person name="Ramirez L."/>
            <person name="Alfaro M."/>
            <person name="Sun H."/>
            <person name="Tritt A."/>
            <person name="Yoshinaga Y."/>
            <person name="Zwiers L.-H."/>
            <person name="Turgeon B."/>
            <person name="Goodwin S."/>
            <person name="Spatafora J."/>
            <person name="Crous P."/>
            <person name="Grigoriev I."/>
        </authorList>
    </citation>
    <scope>NUCLEOTIDE SEQUENCE</scope>
    <source>
        <strain evidence="1">CBS 119925</strain>
    </source>
</reference>
<sequence>MGRWVQKTPVAVWERQGRARVRNVNHGAYVKSSVVFVFIALLLKHSGCTVRGFGNQGIAERADEKPFGGVFNIVHPHAKFCC</sequence>
<proteinExistence type="predicted"/>
<evidence type="ECO:0000313" key="1">
    <source>
        <dbReference type="EMBL" id="KAF2748980.1"/>
    </source>
</evidence>
<gene>
    <name evidence="1" type="ORF">M011DRAFT_420206</name>
</gene>
<protein>
    <submittedName>
        <fullName evidence="1">Uncharacterized protein</fullName>
    </submittedName>
</protein>
<evidence type="ECO:0000313" key="2">
    <source>
        <dbReference type="Proteomes" id="UP000799440"/>
    </source>
</evidence>
<keyword evidence="2" id="KW-1185">Reference proteome</keyword>